<feature type="compositionally biased region" description="Basic residues" evidence="1">
    <location>
        <begin position="137"/>
        <end position="148"/>
    </location>
</feature>
<organism evidence="2">
    <name type="scientific">bioreactor metagenome</name>
    <dbReference type="NCBI Taxonomy" id="1076179"/>
    <lineage>
        <taxon>unclassified sequences</taxon>
        <taxon>metagenomes</taxon>
        <taxon>ecological metagenomes</taxon>
    </lineage>
</organism>
<gene>
    <name evidence="2" type="ORF">SDC9_162402</name>
</gene>
<sequence length="148" mass="16467">MEDPVQHRIPDAQPWAVLRVEVRVARLLSRIDAHRCRRRAIERDLLAPDVDLRSVSLKRDLAPVWHIKPGNIVARGRNAASSRRAPGLSHIGDIAHIRASPAGERHAPTAGRDPGSCWFQPSQALAGMADERNTVLRSRRHRQAQSPG</sequence>
<dbReference type="EMBL" id="VSSQ01061780">
    <property type="protein sequence ID" value="MPN15073.1"/>
    <property type="molecule type" value="Genomic_DNA"/>
</dbReference>
<accession>A0A645FSL6</accession>
<feature type="region of interest" description="Disordered" evidence="1">
    <location>
        <begin position="129"/>
        <end position="148"/>
    </location>
</feature>
<protein>
    <submittedName>
        <fullName evidence="2">Uncharacterized protein</fullName>
    </submittedName>
</protein>
<reference evidence="2" key="1">
    <citation type="submission" date="2019-08" db="EMBL/GenBank/DDBJ databases">
        <authorList>
            <person name="Kucharzyk K."/>
            <person name="Murdoch R.W."/>
            <person name="Higgins S."/>
            <person name="Loffler F."/>
        </authorList>
    </citation>
    <scope>NUCLEOTIDE SEQUENCE</scope>
</reference>
<dbReference type="AlphaFoldDB" id="A0A645FSL6"/>
<name>A0A645FSL6_9ZZZZ</name>
<evidence type="ECO:0000256" key="1">
    <source>
        <dbReference type="SAM" id="MobiDB-lite"/>
    </source>
</evidence>
<proteinExistence type="predicted"/>
<comment type="caution">
    <text evidence="2">The sequence shown here is derived from an EMBL/GenBank/DDBJ whole genome shotgun (WGS) entry which is preliminary data.</text>
</comment>
<evidence type="ECO:0000313" key="2">
    <source>
        <dbReference type="EMBL" id="MPN15073.1"/>
    </source>
</evidence>